<dbReference type="AlphaFoldDB" id="A0A840X1Q7"/>
<proteinExistence type="predicted"/>
<dbReference type="EMBL" id="JACIJS010000005">
    <property type="protein sequence ID" value="MBB5515796.1"/>
    <property type="molecule type" value="Genomic_DNA"/>
</dbReference>
<accession>A0A840X1Q7</accession>
<reference evidence="1 2" key="1">
    <citation type="submission" date="2020-08" db="EMBL/GenBank/DDBJ databases">
        <title>Genomic Encyclopedia of Type Strains, Phase IV (KMG-IV): sequencing the most valuable type-strain genomes for metagenomic binning, comparative biology and taxonomic classification.</title>
        <authorList>
            <person name="Goeker M."/>
        </authorList>
    </citation>
    <scope>NUCLEOTIDE SEQUENCE [LARGE SCALE GENOMIC DNA]</scope>
    <source>
        <strain evidence="1 2">DSM 103377</strain>
    </source>
</reference>
<protein>
    <submittedName>
        <fullName evidence="1">Uncharacterized protein</fullName>
    </submittedName>
</protein>
<comment type="caution">
    <text evidence="1">The sequence shown here is derived from an EMBL/GenBank/DDBJ whole genome shotgun (WGS) entry which is preliminary data.</text>
</comment>
<evidence type="ECO:0000313" key="1">
    <source>
        <dbReference type="EMBL" id="MBB5515796.1"/>
    </source>
</evidence>
<organism evidence="1 2">
    <name type="scientific">Rubricella aquisinus</name>
    <dbReference type="NCBI Taxonomy" id="2028108"/>
    <lineage>
        <taxon>Bacteria</taxon>
        <taxon>Pseudomonadati</taxon>
        <taxon>Pseudomonadota</taxon>
        <taxon>Alphaproteobacteria</taxon>
        <taxon>Rhodobacterales</taxon>
        <taxon>Paracoccaceae</taxon>
        <taxon>Rubricella</taxon>
    </lineage>
</organism>
<dbReference type="Proteomes" id="UP000553766">
    <property type="component" value="Unassembled WGS sequence"/>
</dbReference>
<keyword evidence="2" id="KW-1185">Reference proteome</keyword>
<gene>
    <name evidence="1" type="ORF">FHS89_001816</name>
</gene>
<evidence type="ECO:0000313" key="2">
    <source>
        <dbReference type="Proteomes" id="UP000553766"/>
    </source>
</evidence>
<sequence length="88" mass="10146">MPTQFADPKLRAIQNLLARDKVRLRNMQTGELLHMSGRGTTTDVNWAWIGFLHQAETLRIRANLSGSDWPFVAVHRDLLEWKVKLAHV</sequence>
<name>A0A840X1Q7_9RHOB</name>